<dbReference type="Pfam" id="PF07726">
    <property type="entry name" value="AAA_3"/>
    <property type="match status" value="1"/>
</dbReference>
<dbReference type="PIRSF" id="PIRSF002849">
    <property type="entry name" value="AAA_ATPase_chaperone_MoxR_prd"/>
    <property type="match status" value="1"/>
</dbReference>
<dbReference type="SUPFAM" id="SSF52540">
    <property type="entry name" value="P-loop containing nucleoside triphosphate hydrolases"/>
    <property type="match status" value="1"/>
</dbReference>
<comment type="caution">
    <text evidence="3">The sequence shown here is derived from an EMBL/GenBank/DDBJ whole genome shotgun (WGS) entry which is preliminary data.</text>
</comment>
<evidence type="ECO:0000313" key="3">
    <source>
        <dbReference type="EMBL" id="MBB3206595.1"/>
    </source>
</evidence>
<evidence type="ECO:0000259" key="2">
    <source>
        <dbReference type="Pfam" id="PF17863"/>
    </source>
</evidence>
<organism evidence="3 4">
    <name type="scientific">Aporhodopirellula rubra</name>
    <dbReference type="NCBI Taxonomy" id="980271"/>
    <lineage>
        <taxon>Bacteria</taxon>
        <taxon>Pseudomonadati</taxon>
        <taxon>Planctomycetota</taxon>
        <taxon>Planctomycetia</taxon>
        <taxon>Pirellulales</taxon>
        <taxon>Pirellulaceae</taxon>
        <taxon>Aporhodopirellula</taxon>
    </lineage>
</organism>
<name>A0A7W5DY05_9BACT</name>
<accession>A0A7W5DY05</accession>
<dbReference type="InterPro" id="IPR041628">
    <property type="entry name" value="ChlI/MoxR_AAA_lid"/>
</dbReference>
<dbReference type="EC" id="3.6.3.-" evidence="3"/>
<dbReference type="Gene3D" id="1.10.8.80">
    <property type="entry name" value="Magnesium chelatase subunit I, C-Terminal domain"/>
    <property type="match status" value="1"/>
</dbReference>
<protein>
    <submittedName>
        <fullName evidence="3">MoxR-like ATPase</fullName>
        <ecNumber evidence="3">3.6.3.-</ecNumber>
    </submittedName>
</protein>
<dbReference type="PANTHER" id="PTHR42759">
    <property type="entry name" value="MOXR FAMILY PROTEIN"/>
    <property type="match status" value="1"/>
</dbReference>
<dbReference type="InterPro" id="IPR011703">
    <property type="entry name" value="ATPase_AAA-3"/>
</dbReference>
<dbReference type="Pfam" id="PF17863">
    <property type="entry name" value="AAA_lid_2"/>
    <property type="match status" value="1"/>
</dbReference>
<dbReference type="InterPro" id="IPR027417">
    <property type="entry name" value="P-loop_NTPase"/>
</dbReference>
<dbReference type="Proteomes" id="UP000536179">
    <property type="component" value="Unassembled WGS sequence"/>
</dbReference>
<proteinExistence type="predicted"/>
<dbReference type="GO" id="GO:0016887">
    <property type="term" value="F:ATP hydrolysis activity"/>
    <property type="evidence" value="ECO:0007669"/>
    <property type="project" value="InterPro"/>
</dbReference>
<dbReference type="AlphaFoldDB" id="A0A7W5DY05"/>
<dbReference type="InterPro" id="IPR050764">
    <property type="entry name" value="CbbQ/NirQ/NorQ/GpvN"/>
</dbReference>
<feature type="domain" description="ChlI/MoxR AAA lid" evidence="2">
    <location>
        <begin position="266"/>
        <end position="334"/>
    </location>
</feature>
<dbReference type="Gene3D" id="3.40.50.300">
    <property type="entry name" value="P-loop containing nucleotide triphosphate hydrolases"/>
    <property type="match status" value="1"/>
</dbReference>
<dbReference type="GO" id="GO:0005524">
    <property type="term" value="F:ATP binding"/>
    <property type="evidence" value="ECO:0007669"/>
    <property type="project" value="InterPro"/>
</dbReference>
<feature type="domain" description="ATPase AAA-3" evidence="1">
    <location>
        <begin position="74"/>
        <end position="203"/>
    </location>
</feature>
<dbReference type="EMBL" id="JACHXU010000007">
    <property type="protein sequence ID" value="MBB3206595.1"/>
    <property type="molecule type" value="Genomic_DNA"/>
</dbReference>
<dbReference type="PANTHER" id="PTHR42759:SF5">
    <property type="entry name" value="METHANOL DEHYDROGENASE REGULATOR"/>
    <property type="match status" value="1"/>
</dbReference>
<keyword evidence="4" id="KW-1185">Reference proteome</keyword>
<evidence type="ECO:0000259" key="1">
    <source>
        <dbReference type="Pfam" id="PF07726"/>
    </source>
</evidence>
<sequence>MNRLADIESGAGPFPTVKNAVDGASKGASETMPAEVLAAWEKLQEVATELRSVIRGKDDVVELVLTALLAEGSILLEDVPGVGKTTLAKSVALLIDMEYQRIQCTPDLLPGDILGGSIYRPAVGEFEFRPGPVFCNLLVADEINRASPRTQSALLEAMAETQVTIEGQRYDLKHPFIVIATQNPAGFEGTFPLPESQLDRFLFRLKMDYPDPVSEVDLLVEQSEHEPVRDLKAVMHVDELEILQRWTRSIRVDRKVASYIVALATATRHDGRLRVGCSPRGCKMLLRAAQAHAGLSGRDYVLPDDVQHLATATLGHRVSSRHASHAMDETGQVIASIVSQTEIPLGG</sequence>
<gene>
    <name evidence="3" type="ORF">FHS27_002407</name>
</gene>
<reference evidence="3 4" key="1">
    <citation type="submission" date="2020-08" db="EMBL/GenBank/DDBJ databases">
        <title>Genomic Encyclopedia of Type Strains, Phase III (KMG-III): the genomes of soil and plant-associated and newly described type strains.</title>
        <authorList>
            <person name="Whitman W."/>
        </authorList>
    </citation>
    <scope>NUCLEOTIDE SEQUENCE [LARGE SCALE GENOMIC DNA]</scope>
    <source>
        <strain evidence="3 4">CECT 8075</strain>
    </source>
</reference>
<evidence type="ECO:0000313" key="4">
    <source>
        <dbReference type="Proteomes" id="UP000536179"/>
    </source>
</evidence>
<keyword evidence="3" id="KW-0378">Hydrolase</keyword>
<dbReference type="CDD" id="cd00009">
    <property type="entry name" value="AAA"/>
    <property type="match status" value="1"/>
</dbReference>